<reference evidence="2 3" key="1">
    <citation type="submission" date="2024-07" db="EMBL/GenBank/DDBJ databases">
        <title>Section-level genome sequencing and comparative genomics of Aspergillus sections Usti and Cavernicolus.</title>
        <authorList>
            <consortium name="Lawrence Berkeley National Laboratory"/>
            <person name="Nybo J.L."/>
            <person name="Vesth T.C."/>
            <person name="Theobald S."/>
            <person name="Frisvad J.C."/>
            <person name="Larsen T.O."/>
            <person name="Kjaerboelling I."/>
            <person name="Rothschild-Mancinelli K."/>
            <person name="Lyhne E.K."/>
            <person name="Kogle M.E."/>
            <person name="Barry K."/>
            <person name="Clum A."/>
            <person name="Na H."/>
            <person name="Ledsgaard L."/>
            <person name="Lin J."/>
            <person name="Lipzen A."/>
            <person name="Kuo A."/>
            <person name="Riley R."/>
            <person name="Mondo S."/>
            <person name="Labutti K."/>
            <person name="Haridas S."/>
            <person name="Pangalinan J."/>
            <person name="Salamov A.A."/>
            <person name="Simmons B.A."/>
            <person name="Magnuson J.K."/>
            <person name="Chen J."/>
            <person name="Drula E."/>
            <person name="Henrissat B."/>
            <person name="Wiebenga A."/>
            <person name="Lubbers R.J."/>
            <person name="Gomes A.C."/>
            <person name="Makela M.R."/>
            <person name="Stajich J."/>
            <person name="Grigoriev I.V."/>
            <person name="Mortensen U.H."/>
            <person name="De Vries R.P."/>
            <person name="Baker S.E."/>
            <person name="Andersen M.R."/>
        </authorList>
    </citation>
    <scope>NUCLEOTIDE SEQUENCE [LARGE SCALE GENOMIC DNA]</scope>
    <source>
        <strain evidence="2 3">CBS 209.92</strain>
    </source>
</reference>
<comment type="caution">
    <text evidence="2">The sequence shown here is derived from an EMBL/GenBank/DDBJ whole genome shotgun (WGS) entry which is preliminary data.</text>
</comment>
<feature type="compositionally biased region" description="Basic and acidic residues" evidence="1">
    <location>
        <begin position="69"/>
        <end position="82"/>
    </location>
</feature>
<feature type="region of interest" description="Disordered" evidence="1">
    <location>
        <begin position="1"/>
        <end position="204"/>
    </location>
</feature>
<name>A0ABR4GLQ6_9EURO</name>
<organism evidence="2 3">
    <name type="scientific">Aspergillus keveii</name>
    <dbReference type="NCBI Taxonomy" id="714993"/>
    <lineage>
        <taxon>Eukaryota</taxon>
        <taxon>Fungi</taxon>
        <taxon>Dikarya</taxon>
        <taxon>Ascomycota</taxon>
        <taxon>Pezizomycotina</taxon>
        <taxon>Eurotiomycetes</taxon>
        <taxon>Eurotiomycetidae</taxon>
        <taxon>Eurotiales</taxon>
        <taxon>Aspergillaceae</taxon>
        <taxon>Aspergillus</taxon>
        <taxon>Aspergillus subgen. Nidulantes</taxon>
    </lineage>
</organism>
<dbReference type="EMBL" id="JBFTWV010000005">
    <property type="protein sequence ID" value="KAL2799978.1"/>
    <property type="molecule type" value="Genomic_DNA"/>
</dbReference>
<protein>
    <submittedName>
        <fullName evidence="2">Uncharacterized protein</fullName>
    </submittedName>
</protein>
<keyword evidence="3" id="KW-1185">Reference proteome</keyword>
<feature type="compositionally biased region" description="Basic and acidic residues" evidence="1">
    <location>
        <begin position="105"/>
        <end position="116"/>
    </location>
</feature>
<feature type="compositionally biased region" description="Polar residues" evidence="1">
    <location>
        <begin position="37"/>
        <end position="68"/>
    </location>
</feature>
<feature type="compositionally biased region" description="Basic and acidic residues" evidence="1">
    <location>
        <begin position="145"/>
        <end position="161"/>
    </location>
</feature>
<feature type="compositionally biased region" description="Basic and acidic residues" evidence="1">
    <location>
        <begin position="174"/>
        <end position="189"/>
    </location>
</feature>
<feature type="compositionally biased region" description="Polar residues" evidence="1">
    <location>
        <begin position="17"/>
        <end position="26"/>
    </location>
</feature>
<sequence length="204" mass="22081">MQSTSTQQPPQPPKETAYTQSSNPVTHNPKEQRDQRTQASNYGSPVSSITRGAGSKPSTNSSIQNTSQRHNDSLNAMRREGDVDLDYGVEQQPNEGAIANAVEGQSRHRIEDEAHRAGAHAGPVGRAQGPGAPAFGEGVTTLENLDEKGEEHKRILGERVGRTPPLASEEERLEDARERKLKKDRELHPADVVGKATGDPVVGR</sequence>
<gene>
    <name evidence="2" type="ORF">BJX66DRAFT_210740</name>
</gene>
<evidence type="ECO:0000313" key="3">
    <source>
        <dbReference type="Proteomes" id="UP001610563"/>
    </source>
</evidence>
<proteinExistence type="predicted"/>
<accession>A0ABR4GLQ6</accession>
<evidence type="ECO:0000313" key="2">
    <source>
        <dbReference type="EMBL" id="KAL2799978.1"/>
    </source>
</evidence>
<dbReference type="Proteomes" id="UP001610563">
    <property type="component" value="Unassembled WGS sequence"/>
</dbReference>
<evidence type="ECO:0000256" key="1">
    <source>
        <dbReference type="SAM" id="MobiDB-lite"/>
    </source>
</evidence>